<name>A0A0C3FQE2_PILCF</name>
<gene>
    <name evidence="2" type="ORF">PILCRDRAFT_479912</name>
</gene>
<keyword evidence="3" id="KW-1185">Reference proteome</keyword>
<reference evidence="2 3" key="1">
    <citation type="submission" date="2014-04" db="EMBL/GenBank/DDBJ databases">
        <authorList>
            <consortium name="DOE Joint Genome Institute"/>
            <person name="Kuo A."/>
            <person name="Tarkka M."/>
            <person name="Buscot F."/>
            <person name="Kohler A."/>
            <person name="Nagy L.G."/>
            <person name="Floudas D."/>
            <person name="Copeland A."/>
            <person name="Barry K.W."/>
            <person name="Cichocki N."/>
            <person name="Veneault-Fourrey C."/>
            <person name="LaButti K."/>
            <person name="Lindquist E.A."/>
            <person name="Lipzen A."/>
            <person name="Lundell T."/>
            <person name="Morin E."/>
            <person name="Murat C."/>
            <person name="Sun H."/>
            <person name="Tunlid A."/>
            <person name="Henrissat B."/>
            <person name="Grigoriev I.V."/>
            <person name="Hibbett D.S."/>
            <person name="Martin F."/>
            <person name="Nordberg H.P."/>
            <person name="Cantor M.N."/>
            <person name="Hua S.X."/>
        </authorList>
    </citation>
    <scope>NUCLEOTIDE SEQUENCE [LARGE SCALE GENOMIC DNA]</scope>
    <source>
        <strain evidence="2 3">F 1598</strain>
    </source>
</reference>
<sequence>MSEIAQTKKSAYAQRNSSHIPAPLEEDSDPEFNSGVYIAEPKPRKGRKKKDTSDSPSGSRKRKRRSDILDDIVSKSSRLKSTKARSSRSGTLLIFSLFHFGSGGR</sequence>
<protein>
    <submittedName>
        <fullName evidence="2">Uncharacterized protein</fullName>
    </submittedName>
</protein>
<organism evidence="2 3">
    <name type="scientific">Piloderma croceum (strain F 1598)</name>
    <dbReference type="NCBI Taxonomy" id="765440"/>
    <lineage>
        <taxon>Eukaryota</taxon>
        <taxon>Fungi</taxon>
        <taxon>Dikarya</taxon>
        <taxon>Basidiomycota</taxon>
        <taxon>Agaricomycotina</taxon>
        <taxon>Agaricomycetes</taxon>
        <taxon>Agaricomycetidae</taxon>
        <taxon>Atheliales</taxon>
        <taxon>Atheliaceae</taxon>
        <taxon>Piloderma</taxon>
    </lineage>
</organism>
<evidence type="ECO:0000313" key="3">
    <source>
        <dbReference type="Proteomes" id="UP000054166"/>
    </source>
</evidence>
<accession>A0A0C3FQE2</accession>
<feature type="compositionally biased region" description="Polar residues" evidence="1">
    <location>
        <begin position="1"/>
        <end position="19"/>
    </location>
</feature>
<dbReference type="EMBL" id="KN832996">
    <property type="protein sequence ID" value="KIM81939.1"/>
    <property type="molecule type" value="Genomic_DNA"/>
</dbReference>
<dbReference type="AlphaFoldDB" id="A0A0C3FQE2"/>
<evidence type="ECO:0000256" key="1">
    <source>
        <dbReference type="SAM" id="MobiDB-lite"/>
    </source>
</evidence>
<dbReference type="OrthoDB" id="2682014at2759"/>
<proteinExistence type="predicted"/>
<dbReference type="InParanoid" id="A0A0C3FQE2"/>
<reference evidence="3" key="2">
    <citation type="submission" date="2015-01" db="EMBL/GenBank/DDBJ databases">
        <title>Evolutionary Origins and Diversification of the Mycorrhizal Mutualists.</title>
        <authorList>
            <consortium name="DOE Joint Genome Institute"/>
            <consortium name="Mycorrhizal Genomics Consortium"/>
            <person name="Kohler A."/>
            <person name="Kuo A."/>
            <person name="Nagy L.G."/>
            <person name="Floudas D."/>
            <person name="Copeland A."/>
            <person name="Barry K.W."/>
            <person name="Cichocki N."/>
            <person name="Veneault-Fourrey C."/>
            <person name="LaButti K."/>
            <person name="Lindquist E.A."/>
            <person name="Lipzen A."/>
            <person name="Lundell T."/>
            <person name="Morin E."/>
            <person name="Murat C."/>
            <person name="Riley R."/>
            <person name="Ohm R."/>
            <person name="Sun H."/>
            <person name="Tunlid A."/>
            <person name="Henrissat B."/>
            <person name="Grigoriev I.V."/>
            <person name="Hibbett D.S."/>
            <person name="Martin F."/>
        </authorList>
    </citation>
    <scope>NUCLEOTIDE SEQUENCE [LARGE SCALE GENOMIC DNA]</scope>
    <source>
        <strain evidence="3">F 1598</strain>
    </source>
</reference>
<dbReference type="Proteomes" id="UP000054166">
    <property type="component" value="Unassembled WGS sequence"/>
</dbReference>
<dbReference type="HOGENOM" id="CLU_2237612_0_0_1"/>
<feature type="region of interest" description="Disordered" evidence="1">
    <location>
        <begin position="1"/>
        <end position="71"/>
    </location>
</feature>
<evidence type="ECO:0000313" key="2">
    <source>
        <dbReference type="EMBL" id="KIM81939.1"/>
    </source>
</evidence>